<sequence>MKKNIIMGLLVIGLISSYIYAAPAQKLILVSGTYTTSGMPNSHIYISNTGAGLGNSAEITLYDNDVNYEVYTGRIRIDSNGRSYIRWSDRAEEDVVIVSSTKFGIGLNTWELKQY</sequence>
<organism evidence="1 2">
    <name type="scientific">Brachyspira murdochii (strain ATCC 51284 / DSM 12563 / 56-150)</name>
    <name type="common">Serpulina murdochii</name>
    <dbReference type="NCBI Taxonomy" id="526224"/>
    <lineage>
        <taxon>Bacteria</taxon>
        <taxon>Pseudomonadati</taxon>
        <taxon>Spirochaetota</taxon>
        <taxon>Spirochaetia</taxon>
        <taxon>Brachyspirales</taxon>
        <taxon>Brachyspiraceae</taxon>
        <taxon>Brachyspira</taxon>
    </lineage>
</organism>
<dbReference type="EMBL" id="CP001959">
    <property type="protein sequence ID" value="ADG70222.1"/>
    <property type="molecule type" value="Genomic_DNA"/>
</dbReference>
<dbReference type="RefSeq" id="WP_013112653.1">
    <property type="nucleotide sequence ID" value="NC_014150.1"/>
</dbReference>
<dbReference type="KEGG" id="brm:Bmur_0113"/>
<dbReference type="HOGENOM" id="CLU_2104318_0_0_12"/>
<reference evidence="1 2" key="1">
    <citation type="journal article" date="2010" name="Stand. Genomic Sci.">
        <title>Complete genome sequence of Brachyspira murdochii type strain (56-150).</title>
        <authorList>
            <person name="Pati A."/>
            <person name="Sikorski J."/>
            <person name="Gronow S."/>
            <person name="Munk C."/>
            <person name="Lapidus A."/>
            <person name="Copeland A."/>
            <person name="Glavina Del Tio T."/>
            <person name="Nolan M."/>
            <person name="Lucas S."/>
            <person name="Chen F."/>
            <person name="Tice H."/>
            <person name="Cheng J.F."/>
            <person name="Han C."/>
            <person name="Detter J.C."/>
            <person name="Bruce D."/>
            <person name="Tapia R."/>
            <person name="Goodwin L."/>
            <person name="Pitluck S."/>
            <person name="Liolios K."/>
            <person name="Ivanova N."/>
            <person name="Mavromatis K."/>
            <person name="Mikhailova N."/>
            <person name="Chen A."/>
            <person name="Palaniappan K."/>
            <person name="Land M."/>
            <person name="Hauser L."/>
            <person name="Chang Y.J."/>
            <person name="Jeffries C.D."/>
            <person name="Spring S."/>
            <person name="Rohde M."/>
            <person name="Goker M."/>
            <person name="Bristow J."/>
            <person name="Eisen J.A."/>
            <person name="Markowitz V."/>
            <person name="Hugenholtz P."/>
            <person name="Kyrpides N.C."/>
            <person name="Klenk H.P."/>
        </authorList>
    </citation>
    <scope>NUCLEOTIDE SEQUENCE [LARGE SCALE GENOMIC DNA]</scope>
    <source>
        <strain evidence="2">ATCC 51284 / DSM 12563 / 56-150</strain>
    </source>
</reference>
<name>D5U4H7_BRAM5</name>
<accession>D5U4H7</accession>
<dbReference type="Proteomes" id="UP000001915">
    <property type="component" value="Chromosome"/>
</dbReference>
<proteinExistence type="predicted"/>
<gene>
    <name evidence="1" type="ordered locus">Bmur_0113</name>
</gene>
<dbReference type="STRING" id="526224.Bmur_0113"/>
<evidence type="ECO:0000313" key="2">
    <source>
        <dbReference type="Proteomes" id="UP000001915"/>
    </source>
</evidence>
<protein>
    <submittedName>
        <fullName evidence="1">Uncharacterized protein</fullName>
    </submittedName>
</protein>
<evidence type="ECO:0000313" key="1">
    <source>
        <dbReference type="EMBL" id="ADG70222.1"/>
    </source>
</evidence>
<dbReference type="AlphaFoldDB" id="D5U4H7"/>